<feature type="region of interest" description="Disordered" evidence="1">
    <location>
        <begin position="31"/>
        <end position="82"/>
    </location>
</feature>
<feature type="compositionally biased region" description="Basic and acidic residues" evidence="1">
    <location>
        <begin position="49"/>
        <end position="60"/>
    </location>
</feature>
<accession>A0A7J7XPQ7</accession>
<name>A0A7J7XPQ7_RHIFE</name>
<protein>
    <submittedName>
        <fullName evidence="2">Uncharacterized protein</fullName>
    </submittedName>
</protein>
<dbReference type="EMBL" id="JACAGC010000008">
    <property type="protein sequence ID" value="KAF6351697.1"/>
    <property type="molecule type" value="Genomic_DNA"/>
</dbReference>
<evidence type="ECO:0000256" key="1">
    <source>
        <dbReference type="SAM" id="MobiDB-lite"/>
    </source>
</evidence>
<feature type="compositionally biased region" description="Polar residues" evidence="1">
    <location>
        <begin position="68"/>
        <end position="77"/>
    </location>
</feature>
<dbReference type="AlphaFoldDB" id="A0A7J7XPQ7"/>
<comment type="caution">
    <text evidence="2">The sequence shown here is derived from an EMBL/GenBank/DDBJ whole genome shotgun (WGS) entry which is preliminary data.</text>
</comment>
<organism evidence="2 3">
    <name type="scientific">Rhinolophus ferrumequinum</name>
    <name type="common">Greater horseshoe bat</name>
    <dbReference type="NCBI Taxonomy" id="59479"/>
    <lineage>
        <taxon>Eukaryota</taxon>
        <taxon>Metazoa</taxon>
        <taxon>Chordata</taxon>
        <taxon>Craniata</taxon>
        <taxon>Vertebrata</taxon>
        <taxon>Euteleostomi</taxon>
        <taxon>Mammalia</taxon>
        <taxon>Eutheria</taxon>
        <taxon>Laurasiatheria</taxon>
        <taxon>Chiroptera</taxon>
        <taxon>Yinpterochiroptera</taxon>
        <taxon>Rhinolophoidea</taxon>
        <taxon>Rhinolophidae</taxon>
        <taxon>Rhinolophinae</taxon>
        <taxon>Rhinolophus</taxon>
    </lineage>
</organism>
<sequence length="136" mass="14363">MRSPGPSRNAPGEGFPGNALRWNCSRGFPVKRAGGDSPLRSFPCGDSQRLGEEGVRETPDARGVQVRPSPSRTTPASAWSPAESKPFHLLASPASAALDLLRSPHPALLAVPSGCCQGDGWDIMPLSSQGSRRKMC</sequence>
<proteinExistence type="predicted"/>
<dbReference type="Proteomes" id="UP000585614">
    <property type="component" value="Unassembled WGS sequence"/>
</dbReference>
<evidence type="ECO:0000313" key="2">
    <source>
        <dbReference type="EMBL" id="KAF6351697.1"/>
    </source>
</evidence>
<evidence type="ECO:0000313" key="3">
    <source>
        <dbReference type="Proteomes" id="UP000585614"/>
    </source>
</evidence>
<reference evidence="2 3" key="1">
    <citation type="journal article" date="2020" name="Nature">
        <title>Six reference-quality genomes reveal evolution of bat adaptations.</title>
        <authorList>
            <person name="Jebb D."/>
            <person name="Huang Z."/>
            <person name="Pippel M."/>
            <person name="Hughes G.M."/>
            <person name="Lavrichenko K."/>
            <person name="Devanna P."/>
            <person name="Winkler S."/>
            <person name="Jermiin L.S."/>
            <person name="Skirmuntt E.C."/>
            <person name="Katzourakis A."/>
            <person name="Burkitt-Gray L."/>
            <person name="Ray D.A."/>
            <person name="Sullivan K.A.M."/>
            <person name="Roscito J.G."/>
            <person name="Kirilenko B.M."/>
            <person name="Davalos L.M."/>
            <person name="Corthals A.P."/>
            <person name="Power M.L."/>
            <person name="Jones G."/>
            <person name="Ransome R.D."/>
            <person name="Dechmann D.K.N."/>
            <person name="Locatelli A.G."/>
            <person name="Puechmaille S.J."/>
            <person name="Fedrigo O."/>
            <person name="Jarvis E.D."/>
            <person name="Hiller M."/>
            <person name="Vernes S.C."/>
            <person name="Myers E.W."/>
            <person name="Teeling E.C."/>
        </authorList>
    </citation>
    <scope>NUCLEOTIDE SEQUENCE [LARGE SCALE GENOMIC DNA]</scope>
    <source>
        <strain evidence="2">MRhiFer1</strain>
        <tissue evidence="2">Lung</tissue>
    </source>
</reference>
<gene>
    <name evidence="2" type="ORF">mRhiFer1_010193</name>
</gene>